<dbReference type="Gene3D" id="3.40.50.2000">
    <property type="entry name" value="Glycogen Phosphorylase B"/>
    <property type="match status" value="2"/>
</dbReference>
<dbReference type="Pfam" id="PF00201">
    <property type="entry name" value="UDPGT"/>
    <property type="match status" value="1"/>
</dbReference>
<keyword evidence="2" id="KW-0808">Transferase</keyword>
<dbReference type="Proteomes" id="UP000197138">
    <property type="component" value="Unassembled WGS sequence"/>
</dbReference>
<evidence type="ECO:0000313" key="3">
    <source>
        <dbReference type="EMBL" id="OWM71343.1"/>
    </source>
</evidence>
<evidence type="ECO:0000313" key="6">
    <source>
        <dbReference type="RefSeq" id="XP_031406038.1"/>
    </source>
</evidence>
<accession>A0A218WFM1</accession>
<sequence length="472" mass="53095">MEEERKTSDDGPLHIAMFPWLAMGHLIPFLRLSESLARRGHRVSFLSTPRNLQRLHETRPRALNIDFVPLPFPPVLDLPTGSESAMDVPYPKQQLLKIALDSLEPQVRAFLEGPARPDWIIFDYASHWLPAAATGAGVASAYLGLFTAATLSFIGPPEARMDGPRSTIEDFTTVPSWVPPKFESNVAYRLHEIAKYMDRSEEYTSVTSDTERFGISIRGCNMVAVRTCIEFEPEWFGLLSELYRKPVVPIGLLPPTREEYEGAGSQEKWLPIKHWLDEQRPGSVVYVALGTESSPSQEELTELALGLDQSDLPFFWVLRDAPESTQSRLENLPDGFLERVRGRGVICTEWAPQSRILSHDAVGGFLTHCGCNSFIEALMFSRVLVMLPMLNDQGLNARLLSRKGVGVEVPRDEKDGSFTHESVAESLRLAIVDESGETLRAKARQMKSLFGDMERNEIHVDGFVRYLEENRK</sequence>
<dbReference type="InterPro" id="IPR050481">
    <property type="entry name" value="UDP-glycosyltransf_plant"/>
</dbReference>
<dbReference type="SUPFAM" id="SSF53756">
    <property type="entry name" value="UDP-Glycosyltransferase/glycogen phosphorylase"/>
    <property type="match status" value="1"/>
</dbReference>
<dbReference type="GO" id="GO:0035251">
    <property type="term" value="F:UDP-glucosyltransferase activity"/>
    <property type="evidence" value="ECO:0007669"/>
    <property type="project" value="InterPro"/>
</dbReference>
<dbReference type="FunFam" id="3.40.50.2000:FF:000037">
    <property type="entry name" value="Glycosyltransferase"/>
    <property type="match status" value="1"/>
</dbReference>
<evidence type="ECO:0000256" key="2">
    <source>
        <dbReference type="ARBA" id="ARBA00022679"/>
    </source>
</evidence>
<protein>
    <submittedName>
        <fullName evidence="6">UDP-glycosyltransferase 91C1</fullName>
    </submittedName>
</protein>
<dbReference type="AlphaFoldDB" id="A0A218WFM1"/>
<dbReference type="InterPro" id="IPR002213">
    <property type="entry name" value="UDP_glucos_trans"/>
</dbReference>
<reference evidence="4" key="1">
    <citation type="journal article" date="2017" name="Plant J.">
        <title>The pomegranate (Punica granatum L.) genome and the genomics of punicalagin biosynthesis.</title>
        <authorList>
            <person name="Qin G."/>
            <person name="Xu C."/>
            <person name="Ming R."/>
            <person name="Tang H."/>
            <person name="Guyot R."/>
            <person name="Kramer E.M."/>
            <person name="Hu Y."/>
            <person name="Yi X."/>
            <person name="Qi Y."/>
            <person name="Xu X."/>
            <person name="Gao Z."/>
            <person name="Pan H."/>
            <person name="Jian J."/>
            <person name="Tian Y."/>
            <person name="Yue Z."/>
            <person name="Xu Y."/>
        </authorList>
    </citation>
    <scope>NUCLEOTIDE SEQUENCE [LARGE SCALE GENOMIC DNA]</scope>
    <source>
        <strain evidence="4">cv. Dabenzi</strain>
    </source>
</reference>
<reference evidence="3" key="2">
    <citation type="submission" date="2017-06" db="EMBL/GenBank/DDBJ databases">
        <title>The pomegranate genome and the genomics of punicalagin biosynthesis.</title>
        <authorList>
            <person name="Xu C."/>
        </authorList>
    </citation>
    <scope>NUCLEOTIDE SEQUENCE [LARGE SCALE GENOMIC DNA]</scope>
    <source>
        <tissue evidence="3">Fresh leaf</tissue>
    </source>
</reference>
<dbReference type="RefSeq" id="XP_031406038.1">
    <property type="nucleotide sequence ID" value="XM_031550178.1"/>
</dbReference>
<dbReference type="OrthoDB" id="5835829at2759"/>
<dbReference type="GeneID" id="116214735"/>
<dbReference type="CDD" id="cd03784">
    <property type="entry name" value="GT1_Gtf-like"/>
    <property type="match status" value="1"/>
</dbReference>
<proteinExistence type="inferred from homology"/>
<dbReference type="PANTHER" id="PTHR48049">
    <property type="entry name" value="GLYCOSYLTRANSFERASE"/>
    <property type="match status" value="1"/>
</dbReference>
<reference evidence="5" key="3">
    <citation type="journal article" date="2020" name="Plant Biotechnol. J.">
        <title>The pomegranate (Punica granatum L.) draft genome dissects genetic divergence between soft- and hard-seeded cultivars.</title>
        <authorList>
            <person name="Luo X."/>
            <person name="Li H."/>
            <person name="Wu Z."/>
            <person name="Yao W."/>
            <person name="Zhao P."/>
            <person name="Cao D."/>
            <person name="Yu H."/>
            <person name="Li K."/>
            <person name="Poudel K."/>
            <person name="Zhao D."/>
            <person name="Zhang F."/>
            <person name="Xia X."/>
            <person name="Chen L."/>
            <person name="Wang Q."/>
            <person name="Jing D."/>
            <person name="Cao S."/>
        </authorList>
    </citation>
    <scope>NUCLEOTIDE SEQUENCE [LARGE SCALE GENOMIC DNA]</scope>
</reference>
<keyword evidence="5" id="KW-1185">Reference proteome</keyword>
<dbReference type="PANTHER" id="PTHR48049:SF138">
    <property type="entry name" value="UDP-GLYCOSYLTRANSFERASE 91C1"/>
    <property type="match status" value="1"/>
</dbReference>
<dbReference type="EMBL" id="MTKT01004486">
    <property type="protein sequence ID" value="OWM71343.1"/>
    <property type="molecule type" value="Genomic_DNA"/>
</dbReference>
<comment type="similarity">
    <text evidence="1">Belongs to the UDP-glycosyltransferase family.</text>
</comment>
<dbReference type="Proteomes" id="UP000515151">
    <property type="component" value="Chromosome 1"/>
</dbReference>
<evidence type="ECO:0000313" key="4">
    <source>
        <dbReference type="Proteomes" id="UP000197138"/>
    </source>
</evidence>
<evidence type="ECO:0000256" key="1">
    <source>
        <dbReference type="ARBA" id="ARBA00009995"/>
    </source>
</evidence>
<organism evidence="3 4">
    <name type="scientific">Punica granatum</name>
    <name type="common">Pomegranate</name>
    <dbReference type="NCBI Taxonomy" id="22663"/>
    <lineage>
        <taxon>Eukaryota</taxon>
        <taxon>Viridiplantae</taxon>
        <taxon>Streptophyta</taxon>
        <taxon>Embryophyta</taxon>
        <taxon>Tracheophyta</taxon>
        <taxon>Spermatophyta</taxon>
        <taxon>Magnoliopsida</taxon>
        <taxon>eudicotyledons</taxon>
        <taxon>Gunneridae</taxon>
        <taxon>Pentapetalae</taxon>
        <taxon>rosids</taxon>
        <taxon>malvids</taxon>
        <taxon>Myrtales</taxon>
        <taxon>Lythraceae</taxon>
        <taxon>Punica</taxon>
    </lineage>
</organism>
<evidence type="ECO:0000313" key="5">
    <source>
        <dbReference type="Proteomes" id="UP000515151"/>
    </source>
</evidence>
<name>A0A218WFM1_PUNGR</name>
<reference evidence="6" key="4">
    <citation type="submission" date="2025-04" db="UniProtKB">
        <authorList>
            <consortium name="RefSeq"/>
        </authorList>
    </citation>
    <scope>IDENTIFICATION</scope>
    <source>
        <tissue evidence="6">Leaf</tissue>
    </source>
</reference>
<gene>
    <name evidence="6" type="primary">LOC116214735</name>
    <name evidence="3" type="ORF">CDL15_Pgr011472</name>
</gene>